<name>A0A454CSD4_VIBHA</name>
<protein>
    <submittedName>
        <fullName evidence="2">Flp/Fap pilin component family protein</fullName>
    </submittedName>
</protein>
<dbReference type="EMBL" id="AJSR01002143">
    <property type="protein sequence ID" value="EKM29318.1"/>
    <property type="molecule type" value="Genomic_DNA"/>
</dbReference>
<reference evidence="2 3" key="1">
    <citation type="submission" date="2012-10" db="EMBL/GenBank/DDBJ databases">
        <title>Genome sequence of Vibrio Cholerae HENC-02.</title>
        <authorList>
            <person name="Eppinger M."/>
            <person name="Hasan N.A."/>
            <person name="Sengamalay N."/>
            <person name="Hine E."/>
            <person name="Su Q."/>
            <person name="Daugherty S.C."/>
            <person name="Young S."/>
            <person name="Sadzewicz L."/>
            <person name="Tallon L."/>
            <person name="Cebula T.A."/>
            <person name="Ravel J."/>
            <person name="Colwell R.R."/>
        </authorList>
    </citation>
    <scope>NUCLEOTIDE SEQUENCE [LARGE SCALE GENOMIC DNA]</scope>
    <source>
        <strain evidence="2 3">HENC-02</strain>
    </source>
</reference>
<dbReference type="AlphaFoldDB" id="A0A454CSD4"/>
<keyword evidence="1" id="KW-0812">Transmembrane</keyword>
<proteinExistence type="predicted"/>
<gene>
    <name evidence="2" type="ORF">VCHENC02_4865</name>
</gene>
<feature type="transmembrane region" description="Helical" evidence="1">
    <location>
        <begin position="6"/>
        <end position="26"/>
    </location>
</feature>
<comment type="caution">
    <text evidence="2">The sequence shown here is derived from an EMBL/GenBank/DDBJ whole genome shotgun (WGS) entry which is preliminary data.</text>
</comment>
<keyword evidence="1" id="KW-1133">Transmembrane helix</keyword>
<accession>A0A454CSD4</accession>
<keyword evidence="1" id="KW-0472">Membrane</keyword>
<evidence type="ECO:0000313" key="2">
    <source>
        <dbReference type="EMBL" id="EKM29318.1"/>
    </source>
</evidence>
<evidence type="ECO:0000313" key="3">
    <source>
        <dbReference type="Proteomes" id="UP000008367"/>
    </source>
</evidence>
<evidence type="ECO:0000256" key="1">
    <source>
        <dbReference type="SAM" id="Phobius"/>
    </source>
</evidence>
<organism evidence="2 3">
    <name type="scientific">Vibrio harveyi</name>
    <name type="common">Beneckea harveyi</name>
    <dbReference type="NCBI Taxonomy" id="669"/>
    <lineage>
        <taxon>Bacteria</taxon>
        <taxon>Pseudomonadati</taxon>
        <taxon>Pseudomonadota</taxon>
        <taxon>Gammaproteobacteria</taxon>
        <taxon>Vibrionales</taxon>
        <taxon>Vibrionaceae</taxon>
        <taxon>Vibrio</taxon>
    </lineage>
</organism>
<sequence length="53" mass="5240">GTAVEYAIIAVAMSSIILLVFKNGTLSDTLSDAMNKISSSMNSAGADSAGSAS</sequence>
<dbReference type="STRING" id="669.AL538_01145"/>
<dbReference type="Proteomes" id="UP000008367">
    <property type="component" value="Unassembled WGS sequence"/>
</dbReference>
<feature type="non-terminal residue" evidence="2">
    <location>
        <position position="1"/>
    </location>
</feature>